<accession>A0A7S4V825</accession>
<feature type="compositionally biased region" description="Low complexity" evidence="1">
    <location>
        <begin position="60"/>
        <end position="87"/>
    </location>
</feature>
<gene>
    <name evidence="2" type="ORF">AMON00008_LOCUS26251</name>
</gene>
<evidence type="ECO:0000256" key="1">
    <source>
        <dbReference type="SAM" id="MobiDB-lite"/>
    </source>
</evidence>
<feature type="region of interest" description="Disordered" evidence="1">
    <location>
        <begin position="38"/>
        <end position="97"/>
    </location>
</feature>
<sequence>MDAPPAEAAQPMSSGDDRLDELEMELMQLRAMRQQERLAGVARPGGGAHAQRPFSPNMQLPPLHGPQLQQPHFVPVPYYSEPPSQQQPQPPAVPSKEHQDLLVAHRELLEQMKDQEVRHTQLLKAHMDLMKTHQDLLKHRSGPEETQKAKNPSLGVVRLDYKYPPAAGDIDCPASFGYDVFYRVVPGLTFEMAQAGKFDEKTEREFAGAIKYLEGRGCHAITGDCGFMMAFQVLARKIATKPIFMSSMCQCPVIAAAFEPHDQILILTANGKSLKPQKEVLLNSCGFDVNGERFVIQGCQDVEGFDAVAKGEEVPIEIVQPGIVKLTKQILKKKPSIKAILLECTELPPYADALRATTGLPVWDAITGADFYINAHKDNVRFGISDWQQEWDRQQEEYFFGANLIEKDRESLVHEADVGRGGVVTKKAARQAKARAQPKTRALVAKTKKKLAKKQAPILGVVRLDYNYPPAVGDIDCPGSYSYDVLFRCVPGLTFEMVQMGKMTDDVHSEFVQAVQWLERKGVCGITGDCGFMMAFQPIASEIANVPVFMSSMVQSPMISVAFDKYDKVLILTANSKTLEPQKEILLSHCGFDVDDSRFVIYGCEDVPGFDAVEKAEQVDVDFVTPGIVKMATEIIKKEPTIRAILLECTELPPYADALRKETGLAVFDAITCADFFVSAYMDNPRFGLNQWQNDWDGIADDYELGQNLSPEQLAKLKNR</sequence>
<dbReference type="EMBL" id="HBNR01038023">
    <property type="protein sequence ID" value="CAE4595162.1"/>
    <property type="molecule type" value="Transcribed_RNA"/>
</dbReference>
<organism evidence="2">
    <name type="scientific">Alexandrium monilatum</name>
    <dbReference type="NCBI Taxonomy" id="311494"/>
    <lineage>
        <taxon>Eukaryota</taxon>
        <taxon>Sar</taxon>
        <taxon>Alveolata</taxon>
        <taxon>Dinophyceae</taxon>
        <taxon>Gonyaulacales</taxon>
        <taxon>Pyrocystaceae</taxon>
        <taxon>Alexandrium</taxon>
    </lineage>
</organism>
<name>A0A7S4V825_9DINO</name>
<dbReference type="AlphaFoldDB" id="A0A7S4V825"/>
<protein>
    <submittedName>
        <fullName evidence="2">Uncharacterized protein</fullName>
    </submittedName>
</protein>
<proteinExistence type="predicted"/>
<evidence type="ECO:0000313" key="2">
    <source>
        <dbReference type="EMBL" id="CAE4595162.1"/>
    </source>
</evidence>
<reference evidence="2" key="1">
    <citation type="submission" date="2021-01" db="EMBL/GenBank/DDBJ databases">
        <authorList>
            <person name="Corre E."/>
            <person name="Pelletier E."/>
            <person name="Niang G."/>
            <person name="Scheremetjew M."/>
            <person name="Finn R."/>
            <person name="Kale V."/>
            <person name="Holt S."/>
            <person name="Cochrane G."/>
            <person name="Meng A."/>
            <person name="Brown T."/>
            <person name="Cohen L."/>
        </authorList>
    </citation>
    <scope>NUCLEOTIDE SEQUENCE</scope>
    <source>
        <strain evidence="2">CCMP3105</strain>
    </source>
</reference>
<feature type="region of interest" description="Disordered" evidence="1">
    <location>
        <begin position="1"/>
        <end position="21"/>
    </location>
</feature>